<evidence type="ECO:0000256" key="7">
    <source>
        <dbReference type="ARBA" id="ARBA00023098"/>
    </source>
</evidence>
<keyword evidence="3 10" id="KW-0808">Transferase</keyword>
<keyword evidence="6 10" id="KW-1133">Transmembrane helix</keyword>
<evidence type="ECO:0000256" key="5">
    <source>
        <dbReference type="ARBA" id="ARBA00022832"/>
    </source>
</evidence>
<feature type="transmembrane region" description="Helical" evidence="10">
    <location>
        <begin position="104"/>
        <end position="123"/>
    </location>
</feature>
<dbReference type="GO" id="GO:0019367">
    <property type="term" value="P:fatty acid elongation, saturated fatty acid"/>
    <property type="evidence" value="ECO:0007669"/>
    <property type="project" value="TreeGrafter"/>
</dbReference>
<keyword evidence="4 10" id="KW-0812">Transmembrane</keyword>
<keyword evidence="8 10" id="KW-0472">Membrane</keyword>
<evidence type="ECO:0000256" key="6">
    <source>
        <dbReference type="ARBA" id="ARBA00022989"/>
    </source>
</evidence>
<feature type="transmembrane region" description="Helical" evidence="10">
    <location>
        <begin position="167"/>
        <end position="187"/>
    </location>
</feature>
<dbReference type="EC" id="2.3.1.-" evidence="10"/>
<feature type="transmembrane region" description="Helical" evidence="10">
    <location>
        <begin position="135"/>
        <end position="155"/>
    </location>
</feature>
<dbReference type="EMBL" id="GIBP01007970">
    <property type="protein sequence ID" value="NDV36939.1"/>
    <property type="molecule type" value="Transcribed_RNA"/>
</dbReference>
<evidence type="ECO:0000256" key="3">
    <source>
        <dbReference type="ARBA" id="ARBA00022679"/>
    </source>
</evidence>
<keyword evidence="9 10" id="KW-0275">Fatty acid biosynthesis</keyword>
<dbReference type="Pfam" id="PF01151">
    <property type="entry name" value="ELO"/>
    <property type="match status" value="1"/>
</dbReference>
<dbReference type="GO" id="GO:0030148">
    <property type="term" value="P:sphingolipid biosynthetic process"/>
    <property type="evidence" value="ECO:0007669"/>
    <property type="project" value="TreeGrafter"/>
</dbReference>
<evidence type="ECO:0000256" key="10">
    <source>
        <dbReference type="RuleBase" id="RU361115"/>
    </source>
</evidence>
<feature type="transmembrane region" description="Helical" evidence="10">
    <location>
        <begin position="77"/>
        <end position="98"/>
    </location>
</feature>
<dbReference type="GO" id="GO:0009922">
    <property type="term" value="F:fatty acid elongase activity"/>
    <property type="evidence" value="ECO:0007669"/>
    <property type="project" value="InterPro"/>
</dbReference>
<name>A0A6B2LIH8_9EUKA</name>
<evidence type="ECO:0000256" key="2">
    <source>
        <dbReference type="ARBA" id="ARBA00022516"/>
    </source>
</evidence>
<evidence type="ECO:0000256" key="9">
    <source>
        <dbReference type="ARBA" id="ARBA00023160"/>
    </source>
</evidence>
<dbReference type="GO" id="GO:0034625">
    <property type="term" value="P:fatty acid elongation, monounsaturated fatty acid"/>
    <property type="evidence" value="ECO:0007669"/>
    <property type="project" value="TreeGrafter"/>
</dbReference>
<evidence type="ECO:0000256" key="4">
    <source>
        <dbReference type="ARBA" id="ARBA00022692"/>
    </source>
</evidence>
<dbReference type="GO" id="GO:0034626">
    <property type="term" value="P:fatty acid elongation, polyunsaturated fatty acid"/>
    <property type="evidence" value="ECO:0007669"/>
    <property type="project" value="TreeGrafter"/>
</dbReference>
<dbReference type="PANTHER" id="PTHR11157">
    <property type="entry name" value="FATTY ACID ACYL TRANSFERASE-RELATED"/>
    <property type="match status" value="1"/>
</dbReference>
<feature type="transmembrane region" description="Helical" evidence="10">
    <location>
        <begin position="44"/>
        <end position="65"/>
    </location>
</feature>
<dbReference type="GO" id="GO:0005789">
    <property type="term" value="C:endoplasmic reticulum membrane"/>
    <property type="evidence" value="ECO:0007669"/>
    <property type="project" value="TreeGrafter"/>
</dbReference>
<protein>
    <recommendedName>
        <fullName evidence="10">Elongation of fatty acids protein</fullName>
        <ecNumber evidence="10">2.3.1.-</ecNumber>
    </recommendedName>
</protein>
<dbReference type="GO" id="GO:0042761">
    <property type="term" value="P:very long-chain fatty acid biosynthetic process"/>
    <property type="evidence" value="ECO:0007669"/>
    <property type="project" value="TreeGrafter"/>
</dbReference>
<comment type="catalytic activity">
    <reaction evidence="10">
        <text>an acyl-CoA + malonyl-CoA + H(+) = a 3-oxoacyl-CoA + CO2 + CoA</text>
        <dbReference type="Rhea" id="RHEA:50252"/>
        <dbReference type="ChEBI" id="CHEBI:15378"/>
        <dbReference type="ChEBI" id="CHEBI:16526"/>
        <dbReference type="ChEBI" id="CHEBI:57287"/>
        <dbReference type="ChEBI" id="CHEBI:57384"/>
        <dbReference type="ChEBI" id="CHEBI:58342"/>
        <dbReference type="ChEBI" id="CHEBI:90726"/>
    </reaction>
    <physiologicalReaction direction="left-to-right" evidence="10">
        <dbReference type="Rhea" id="RHEA:50253"/>
    </physiologicalReaction>
</comment>
<keyword evidence="7 10" id="KW-0443">Lipid metabolism</keyword>
<comment type="similarity">
    <text evidence="10">Belongs to the ELO family.</text>
</comment>
<organism evidence="11">
    <name type="scientific">Arcella intermedia</name>
    <dbReference type="NCBI Taxonomy" id="1963864"/>
    <lineage>
        <taxon>Eukaryota</taxon>
        <taxon>Amoebozoa</taxon>
        <taxon>Tubulinea</taxon>
        <taxon>Elardia</taxon>
        <taxon>Arcellinida</taxon>
        <taxon>Sphaerothecina</taxon>
        <taxon>Arcellidae</taxon>
        <taxon>Arcella</taxon>
    </lineage>
</organism>
<reference evidence="11" key="1">
    <citation type="journal article" date="2020" name="J. Eukaryot. Microbiol.">
        <title>De novo Sequencing, Assembly and Annotation of the Transcriptome for the Free-Living Testate Amoeba Arcella intermedia.</title>
        <authorList>
            <person name="Ribeiro G.M."/>
            <person name="Porfirio-Sousa A.L."/>
            <person name="Maurer-Alcala X.X."/>
            <person name="Katz L.A."/>
            <person name="Lahr D.J.G."/>
        </authorList>
    </citation>
    <scope>NUCLEOTIDE SEQUENCE</scope>
</reference>
<evidence type="ECO:0000256" key="8">
    <source>
        <dbReference type="ARBA" id="ARBA00023136"/>
    </source>
</evidence>
<evidence type="ECO:0000256" key="1">
    <source>
        <dbReference type="ARBA" id="ARBA00004141"/>
    </source>
</evidence>
<keyword evidence="5 10" id="KW-0276">Fatty acid metabolism</keyword>
<sequence length="203" mass="23510">MCLYSLYAFIGVTLVLWQNIVKNGYDFTGLWCDPHKNYIDGLEYWSYTFYLSKFVEYIDTVFLLLKCKPMMPPGNSQYFLHVYHHAVTAAIVWSTIHWRISTGWSGPFTNSFVHILMYGYYFLAELKAVDRNLGGKFITPIQLVQFVFCVFSVVLECILPCGTDTTAVPFLIGNYAIFFLFFAKILLDKKQARTSSETQKKDQ</sequence>
<dbReference type="InterPro" id="IPR002076">
    <property type="entry name" value="ELO_fam"/>
</dbReference>
<accession>A0A6B2LIH8</accession>
<dbReference type="AlphaFoldDB" id="A0A6B2LIH8"/>
<comment type="subcellular location">
    <subcellularLocation>
        <location evidence="1">Membrane</location>
        <topology evidence="1">Multi-pass membrane protein</topology>
    </subcellularLocation>
</comment>
<keyword evidence="2 10" id="KW-0444">Lipid biosynthesis</keyword>
<evidence type="ECO:0000313" key="11">
    <source>
        <dbReference type="EMBL" id="NDV36939.1"/>
    </source>
</evidence>
<proteinExistence type="inferred from homology"/>